<dbReference type="EMBL" id="OK166751">
    <property type="protein sequence ID" value="UXD78887.1"/>
    <property type="molecule type" value="Genomic_DNA"/>
</dbReference>
<feature type="transmembrane region" description="Helical" evidence="1">
    <location>
        <begin position="114"/>
        <end position="133"/>
    </location>
</feature>
<dbReference type="AlphaFoldDB" id="A0A977KCI6"/>
<evidence type="ECO:0000256" key="1">
    <source>
        <dbReference type="SAM" id="Phobius"/>
    </source>
</evidence>
<accession>A0A977KCI6</accession>
<keyword evidence="2" id="KW-0496">Mitochondrion</keyword>
<dbReference type="CTD" id="4541"/>
<protein>
    <submittedName>
        <fullName evidence="2">NADH dehydrogenase subunit 6</fullName>
    </submittedName>
</protein>
<keyword evidence="1" id="KW-1133">Transmembrane helix</keyword>
<organism evidence="2">
    <name type="scientific">Thyreophagus entomophagus</name>
    <dbReference type="NCBI Taxonomy" id="2874286"/>
    <lineage>
        <taxon>Eukaryota</taxon>
        <taxon>Metazoa</taxon>
        <taxon>Ecdysozoa</taxon>
        <taxon>Arthropoda</taxon>
        <taxon>Chelicerata</taxon>
        <taxon>Arachnida</taxon>
        <taxon>Acari</taxon>
        <taxon>Acariformes</taxon>
        <taxon>Sarcoptiformes</taxon>
        <taxon>Astigmata</taxon>
        <taxon>Acaroidea</taxon>
        <taxon>Acaridae</taxon>
        <taxon>Rhizoglyphinae</taxon>
        <taxon>Thyreophagus</taxon>
    </lineage>
</organism>
<keyword evidence="1" id="KW-0812">Transmembrane</keyword>
<geneLocation type="mitochondrion" evidence="2"/>
<feature type="transmembrane region" description="Helical" evidence="1">
    <location>
        <begin position="47"/>
        <end position="66"/>
    </location>
</feature>
<reference evidence="2" key="1">
    <citation type="submission" date="2021-09" db="EMBL/GenBank/DDBJ databases">
        <authorList>
            <person name="Fang Y."/>
            <person name="Sun E."/>
            <person name="Li M."/>
        </authorList>
    </citation>
    <scope>NUCLEOTIDE SEQUENCE</scope>
</reference>
<keyword evidence="1" id="KW-0472">Membrane</keyword>
<gene>
    <name evidence="2" type="primary">ND6</name>
</gene>
<proteinExistence type="predicted"/>
<sequence>MMCMMMMLLLIYSLTPLKTTFLIIFWSIISSLQIYWKTSEIFPTSSVVISFSSGMMVLFCYCAMLTPYENKSKKNKKMILMITITLLLLTSMMEKTSVAMSNKESMKATLYTPLLLAMTLVIMSMKSINLVMFNPSKPLISSY</sequence>
<feature type="transmembrane region" description="Helical" evidence="1">
    <location>
        <begin position="78"/>
        <end position="94"/>
    </location>
</feature>
<dbReference type="GeneID" id="75510427"/>
<dbReference type="RefSeq" id="YP_010503025.1">
    <property type="nucleotide sequence ID" value="NC_066986.1"/>
</dbReference>
<name>A0A977KCI6_9ACAR</name>
<evidence type="ECO:0000313" key="2">
    <source>
        <dbReference type="EMBL" id="UXD78887.1"/>
    </source>
</evidence>